<comment type="similarity">
    <text evidence="3">Belongs to the PYR/PYL/RCAR abscisic acid intracellular receptor family.</text>
</comment>
<evidence type="ECO:0000256" key="7">
    <source>
        <dbReference type="ARBA" id="ARBA00023242"/>
    </source>
</evidence>
<dbReference type="PANTHER" id="PTHR31213:SF3">
    <property type="entry name" value="OS02G0226801 PROTEIN"/>
    <property type="match status" value="1"/>
</dbReference>
<dbReference type="GO" id="GO:0005634">
    <property type="term" value="C:nucleus"/>
    <property type="evidence" value="ECO:0007669"/>
    <property type="project" value="UniProtKB-SubCell"/>
</dbReference>
<evidence type="ECO:0000256" key="6">
    <source>
        <dbReference type="ARBA" id="ARBA00023170"/>
    </source>
</evidence>
<dbReference type="EMBL" id="JABCRI010000009">
    <property type="protein sequence ID" value="KAF8400979.1"/>
    <property type="molecule type" value="Genomic_DNA"/>
</dbReference>
<reference evidence="10 11" key="1">
    <citation type="submission" date="2020-04" db="EMBL/GenBank/DDBJ databases">
        <title>Plant Genome Project.</title>
        <authorList>
            <person name="Zhang R.-G."/>
        </authorList>
    </citation>
    <scope>NUCLEOTIDE SEQUENCE [LARGE SCALE GENOMIC DNA]</scope>
    <source>
        <strain evidence="10">YNK0</strain>
        <tissue evidence="10">Leaf</tissue>
    </source>
</reference>
<evidence type="ECO:0000256" key="8">
    <source>
        <dbReference type="ARBA" id="ARBA00023272"/>
    </source>
</evidence>
<dbReference type="Pfam" id="PF07526">
    <property type="entry name" value="POX"/>
    <property type="match status" value="1"/>
</dbReference>
<keyword evidence="11" id="KW-1185">Reference proteome</keyword>
<proteinExistence type="inferred from homology"/>
<evidence type="ECO:0000256" key="4">
    <source>
        <dbReference type="ARBA" id="ARBA00022490"/>
    </source>
</evidence>
<protein>
    <recommendedName>
        <fullName evidence="9">POX domain-containing protein</fullName>
    </recommendedName>
</protein>
<dbReference type="Pfam" id="PF10604">
    <property type="entry name" value="Polyketide_cyc2"/>
    <property type="match status" value="1"/>
</dbReference>
<evidence type="ECO:0000256" key="3">
    <source>
        <dbReference type="ARBA" id="ARBA00008594"/>
    </source>
</evidence>
<keyword evidence="4" id="KW-0963">Cytoplasm</keyword>
<name>A0A834Z4T5_TETSI</name>
<comment type="subcellular location">
    <subcellularLocation>
        <location evidence="2">Cytoplasm</location>
    </subcellularLocation>
    <subcellularLocation>
        <location evidence="1">Nucleus</location>
    </subcellularLocation>
</comment>
<dbReference type="InterPro" id="IPR019587">
    <property type="entry name" value="Polyketide_cyclase/dehydratase"/>
</dbReference>
<evidence type="ECO:0000313" key="10">
    <source>
        <dbReference type="EMBL" id="KAF8400979.1"/>
    </source>
</evidence>
<dbReference type="InterPro" id="IPR023393">
    <property type="entry name" value="START-like_dom_sf"/>
</dbReference>
<keyword evidence="8" id="KW-0650">Protein phosphatase inhibitor</keyword>
<dbReference type="Proteomes" id="UP000655225">
    <property type="component" value="Unassembled WGS sequence"/>
</dbReference>
<keyword evidence="5" id="KW-0938">Abscisic acid signaling pathway</keyword>
<evidence type="ECO:0000313" key="11">
    <source>
        <dbReference type="Proteomes" id="UP000655225"/>
    </source>
</evidence>
<dbReference type="InterPro" id="IPR050279">
    <property type="entry name" value="Plant_def-hormone_signal"/>
</dbReference>
<dbReference type="AlphaFoldDB" id="A0A834Z4T5"/>
<gene>
    <name evidence="10" type="ORF">HHK36_014282</name>
</gene>
<dbReference type="GO" id="GO:0009738">
    <property type="term" value="P:abscisic acid-activated signaling pathway"/>
    <property type="evidence" value="ECO:0007669"/>
    <property type="project" value="UniProtKB-KW"/>
</dbReference>
<feature type="domain" description="POX" evidence="9">
    <location>
        <begin position="267"/>
        <end position="418"/>
    </location>
</feature>
<dbReference type="GO" id="GO:0010427">
    <property type="term" value="F:abscisic acid binding"/>
    <property type="evidence" value="ECO:0007669"/>
    <property type="project" value="TreeGrafter"/>
</dbReference>
<dbReference type="GO" id="GO:0038023">
    <property type="term" value="F:signaling receptor activity"/>
    <property type="evidence" value="ECO:0007669"/>
    <property type="project" value="TreeGrafter"/>
</dbReference>
<evidence type="ECO:0000256" key="5">
    <source>
        <dbReference type="ARBA" id="ARBA00022682"/>
    </source>
</evidence>
<dbReference type="Gene3D" id="3.30.530.20">
    <property type="match status" value="1"/>
</dbReference>
<evidence type="ECO:0000256" key="1">
    <source>
        <dbReference type="ARBA" id="ARBA00004123"/>
    </source>
</evidence>
<keyword evidence="7" id="KW-0539">Nucleus</keyword>
<keyword evidence="6" id="KW-0675">Receptor</keyword>
<dbReference type="SMART" id="SM00574">
    <property type="entry name" value="POX"/>
    <property type="match status" value="1"/>
</dbReference>
<dbReference type="PANTHER" id="PTHR31213">
    <property type="entry name" value="OS08G0374000 PROTEIN-RELATED"/>
    <property type="match status" value="1"/>
</dbReference>
<dbReference type="GO" id="GO:0005737">
    <property type="term" value="C:cytoplasm"/>
    <property type="evidence" value="ECO:0007669"/>
    <property type="project" value="UniProtKB-SubCell"/>
</dbReference>
<dbReference type="SUPFAM" id="SSF55961">
    <property type="entry name" value="Bet v1-like"/>
    <property type="match status" value="1"/>
</dbReference>
<evidence type="ECO:0000256" key="2">
    <source>
        <dbReference type="ARBA" id="ARBA00004496"/>
    </source>
</evidence>
<dbReference type="CDD" id="cd07821">
    <property type="entry name" value="PYR_PYL_RCAR_like"/>
    <property type="match status" value="1"/>
</dbReference>
<dbReference type="InterPro" id="IPR006563">
    <property type="entry name" value="POX_dom"/>
</dbReference>
<sequence>MDPNQLPPQGLTTEEFAELESHMHAYHSFVRSPNTCTSLITQRVDAPATVVWPLVRSFENPHKYKHFIKSCKMMGDGGVGSIREVTVISGLPASTSTERLEMLDDEKHILSFSVVGGEHRLNNYRSVTSVKEFRKEEKVYTIVLESYVVDIPEGNTGEDTKMFTDTVVKLNLQKLAVEFEQRESRYCGCNGYREADSERRDGPSKSCNRNEWNCTNSLVEKFASLDVCSVVGGDRSSANEWEKDASMTGQLDAKWDFDKILGPQEHTGKTAILSGSRYLHVGQEILSEVASYSLGNLDQMSYLSGGIGSREKILFSSSFSAERGNTVMESDEFPPARDSISDFQMKPMLQIQEVEAKKDQLLALLQVVDSRYNQCLDEIHTVISAFHAATELDPQLHARFALQTVSVLYRNLRERISYQILAIGQHLSSGCMREKERSFESSFIQKQWALQQLRRKDHHSWKPERGLPERTVSVLRAWMFQNFLHP</sequence>
<evidence type="ECO:0000259" key="9">
    <source>
        <dbReference type="SMART" id="SM00574"/>
    </source>
</evidence>
<accession>A0A834Z4T5</accession>
<dbReference type="GO" id="GO:0004864">
    <property type="term" value="F:protein phosphatase inhibitor activity"/>
    <property type="evidence" value="ECO:0007669"/>
    <property type="project" value="UniProtKB-KW"/>
</dbReference>
<comment type="caution">
    <text evidence="10">The sequence shown here is derived from an EMBL/GenBank/DDBJ whole genome shotgun (WGS) entry which is preliminary data.</text>
</comment>
<dbReference type="OrthoDB" id="10056939at2759"/>
<organism evidence="10 11">
    <name type="scientific">Tetracentron sinense</name>
    <name type="common">Spur-leaf</name>
    <dbReference type="NCBI Taxonomy" id="13715"/>
    <lineage>
        <taxon>Eukaryota</taxon>
        <taxon>Viridiplantae</taxon>
        <taxon>Streptophyta</taxon>
        <taxon>Embryophyta</taxon>
        <taxon>Tracheophyta</taxon>
        <taxon>Spermatophyta</taxon>
        <taxon>Magnoliopsida</taxon>
        <taxon>Trochodendrales</taxon>
        <taxon>Trochodendraceae</taxon>
        <taxon>Tetracentron</taxon>
    </lineage>
</organism>